<feature type="compositionally biased region" description="Polar residues" evidence="1">
    <location>
        <begin position="46"/>
        <end position="60"/>
    </location>
</feature>
<sequence length="159" mass="17489">MGAAAAAKEKDSKTDETETRLSGGIGMAEIARLFREKLLVGENPATDASQGSTPVQSSAPVSKRRSRSRMRKAAPGAPLLSSGESEANLDHPKNRRRRGSKSRPRSASLGASLARRRAKSKKEGRMTDPVALYQYYQNEWDHFRKQIPGKKNSRCGVRH</sequence>
<keyword evidence="3" id="KW-1185">Reference proteome</keyword>
<proteinExistence type="predicted"/>
<protein>
    <submittedName>
        <fullName evidence="2">Uncharacterized protein</fullName>
    </submittedName>
</protein>
<gene>
    <name evidence="2" type="ORF">DMAD_13234</name>
</gene>
<evidence type="ECO:0000256" key="1">
    <source>
        <dbReference type="SAM" id="MobiDB-lite"/>
    </source>
</evidence>
<dbReference type="EMBL" id="AP029264">
    <property type="protein sequence ID" value="BFF95930.1"/>
    <property type="molecule type" value="Genomic_DNA"/>
</dbReference>
<evidence type="ECO:0000313" key="3">
    <source>
        <dbReference type="Proteomes" id="UP001500889"/>
    </source>
</evidence>
<feature type="region of interest" description="Disordered" evidence="1">
    <location>
        <begin position="1"/>
        <end position="27"/>
    </location>
</feature>
<evidence type="ECO:0000313" key="2">
    <source>
        <dbReference type="EMBL" id="BFF95930.1"/>
    </source>
</evidence>
<feature type="compositionally biased region" description="Basic and acidic residues" evidence="1">
    <location>
        <begin position="7"/>
        <end position="19"/>
    </location>
</feature>
<feature type="compositionally biased region" description="Basic residues" evidence="1">
    <location>
        <begin position="93"/>
        <end position="104"/>
    </location>
</feature>
<accession>A0AAU9FK62</accession>
<feature type="region of interest" description="Disordered" evidence="1">
    <location>
        <begin position="42"/>
        <end position="129"/>
    </location>
</feature>
<reference evidence="2 3" key="1">
    <citation type="submission" date="2024-02" db="EMBL/GenBank/DDBJ databases">
        <title>A chromosome-level genome assembly of Drosophila madeirensis, a fruit fly species endemic to Madeira island.</title>
        <authorList>
            <person name="Tomihara K."/>
            <person name="Llopart A."/>
            <person name="Yamamoto D."/>
        </authorList>
    </citation>
    <scope>NUCLEOTIDE SEQUENCE [LARGE SCALE GENOMIC DNA]</scope>
    <source>
        <strain evidence="2 3">RF1</strain>
    </source>
</reference>
<name>A0AAU9FK62_DROMD</name>
<organism evidence="2 3">
    <name type="scientific">Drosophila madeirensis</name>
    <name type="common">Fruit fly</name>
    <dbReference type="NCBI Taxonomy" id="30013"/>
    <lineage>
        <taxon>Eukaryota</taxon>
        <taxon>Metazoa</taxon>
        <taxon>Ecdysozoa</taxon>
        <taxon>Arthropoda</taxon>
        <taxon>Hexapoda</taxon>
        <taxon>Insecta</taxon>
        <taxon>Pterygota</taxon>
        <taxon>Neoptera</taxon>
        <taxon>Endopterygota</taxon>
        <taxon>Diptera</taxon>
        <taxon>Brachycera</taxon>
        <taxon>Muscomorpha</taxon>
        <taxon>Ephydroidea</taxon>
        <taxon>Drosophilidae</taxon>
        <taxon>Drosophila</taxon>
        <taxon>Sophophora</taxon>
    </lineage>
</organism>
<dbReference type="Proteomes" id="UP001500889">
    <property type="component" value="Chromosome U"/>
</dbReference>
<dbReference type="AlphaFoldDB" id="A0AAU9FK62"/>
<feature type="compositionally biased region" description="Basic residues" evidence="1">
    <location>
        <begin position="62"/>
        <end position="72"/>
    </location>
</feature>